<keyword evidence="2" id="KW-0732">Signal</keyword>
<evidence type="ECO:0000256" key="1">
    <source>
        <dbReference type="SAM" id="MobiDB-lite"/>
    </source>
</evidence>
<accession>A0ABN6QK90</accession>
<sequence>MSPTMKQAPLLFLSACTLLAAAHFPAARAEGVITLKSGESLPGKIDALQDQYLKVQSRILSRPVDLKVEELDQITSSVPLAIPEQFSIIRLENGDELYGTLKSLDAESLQLETSWGGLLPVNRNHVRYIGFDKQKAYLRNATESLQGWTSAGNSMLPECRNGSWIMRGSNNTELQTKFDMPPRLHVQFSVYHTNSFRVHVFLWNDDNSQNKVEMTVSLEKAELNKVSSGHHKTIGRVKRQTERNWYSDKGVKRSDVQFYADREKGNYYLYLNGKQIARWEEGKELQNIFENEEADEEEEDGKDAKPHDFKPGNILGIRGYDSQNMALNNMNVLEWNGALPYPPEEQDIVGKYDRESSTDKVMLVNGDVLRGSISLQEDGRIRVKSNHYDVIVPTSKVRSLNQKKEEEKKAAQDNSDVRVFLADQSIVSIRLDAVRDGRLEGHSSALGKVSIPIQSLRKVLFNLQSPELKKQRENPFLGR</sequence>
<keyword evidence="4" id="KW-1185">Reference proteome</keyword>
<dbReference type="EMBL" id="AP025943">
    <property type="protein sequence ID" value="BDL44812.1"/>
    <property type="molecule type" value="Genomic_DNA"/>
</dbReference>
<feature type="signal peptide" evidence="2">
    <location>
        <begin position="1"/>
        <end position="29"/>
    </location>
</feature>
<evidence type="ECO:0000313" key="3">
    <source>
        <dbReference type="EMBL" id="BDL44812.1"/>
    </source>
</evidence>
<feature type="chain" id="PRO_5045751663" description="DUF1080 domain-containing protein" evidence="2">
    <location>
        <begin position="30"/>
        <end position="479"/>
    </location>
</feature>
<evidence type="ECO:0008006" key="5">
    <source>
        <dbReference type="Google" id="ProtNLM"/>
    </source>
</evidence>
<dbReference type="Proteomes" id="UP001062263">
    <property type="component" value="Chromosome"/>
</dbReference>
<organism evidence="3 4">
    <name type="scientific">Akkermansia biwaensis</name>
    <dbReference type="NCBI Taxonomy" id="2946555"/>
    <lineage>
        <taxon>Bacteria</taxon>
        <taxon>Pseudomonadati</taxon>
        <taxon>Verrucomicrobiota</taxon>
        <taxon>Verrucomicrobiia</taxon>
        <taxon>Verrucomicrobiales</taxon>
        <taxon>Akkermansiaceae</taxon>
        <taxon>Akkermansia</taxon>
    </lineage>
</organism>
<protein>
    <recommendedName>
        <fullName evidence="5">DUF1080 domain-containing protein</fullName>
    </recommendedName>
</protein>
<proteinExistence type="predicted"/>
<reference evidence="3" key="1">
    <citation type="submission" date="2022-06" db="EMBL/GenBank/DDBJ databases">
        <title>Akkermansia biwalacus sp. nov., an anaerobic mucin-degrading bacterium isolated from human intestine.</title>
        <authorList>
            <person name="Kobayashi Y."/>
            <person name="Inoue S."/>
            <person name="Kawahara T."/>
            <person name="Kohda N."/>
        </authorList>
    </citation>
    <scope>NUCLEOTIDE SEQUENCE</scope>
    <source>
        <strain evidence="3">WON2089</strain>
    </source>
</reference>
<feature type="region of interest" description="Disordered" evidence="1">
    <location>
        <begin position="292"/>
        <end position="311"/>
    </location>
</feature>
<evidence type="ECO:0000313" key="4">
    <source>
        <dbReference type="Proteomes" id="UP001062263"/>
    </source>
</evidence>
<feature type="compositionally biased region" description="Acidic residues" evidence="1">
    <location>
        <begin position="292"/>
        <end position="301"/>
    </location>
</feature>
<name>A0ABN6QK90_9BACT</name>
<gene>
    <name evidence="3" type="ORF">Abiwalacus_23860</name>
</gene>
<evidence type="ECO:0000256" key="2">
    <source>
        <dbReference type="SAM" id="SignalP"/>
    </source>
</evidence>